<dbReference type="EMBL" id="CP046171">
    <property type="protein sequence ID" value="QIS04304.1"/>
    <property type="molecule type" value="Genomic_DNA"/>
</dbReference>
<protein>
    <recommendedName>
        <fullName evidence="2">Terpene synthase</fullName>
        <ecNumber evidence="2">4.2.3.-</ecNumber>
    </recommendedName>
</protein>
<reference evidence="4 5" key="1">
    <citation type="journal article" date="2019" name="ACS Chem. Biol.">
        <title>Identification and Mobilization of a Cryptic Antibiotic Biosynthesis Gene Locus from a Human-Pathogenic Nocardia Isolate.</title>
        <authorList>
            <person name="Herisse M."/>
            <person name="Ishida K."/>
            <person name="Porter J.L."/>
            <person name="Howden B."/>
            <person name="Hertweck C."/>
            <person name="Stinear T.P."/>
            <person name="Pidot S.J."/>
        </authorList>
    </citation>
    <scope>NUCLEOTIDE SEQUENCE [LARGE SCALE GENOMIC DNA]</scope>
    <source>
        <strain evidence="4 5">AUSMDU00024985</strain>
    </source>
</reference>
<accession>A0A6G9XTQ1</accession>
<evidence type="ECO:0000313" key="4">
    <source>
        <dbReference type="EMBL" id="QIS04304.1"/>
    </source>
</evidence>
<evidence type="ECO:0000256" key="2">
    <source>
        <dbReference type="RuleBase" id="RU366034"/>
    </source>
</evidence>
<evidence type="ECO:0000313" key="5">
    <source>
        <dbReference type="Proteomes" id="UP000501705"/>
    </source>
</evidence>
<gene>
    <name evidence="4" type="ORF">F5X71_19960</name>
</gene>
<dbReference type="SUPFAM" id="SSF48576">
    <property type="entry name" value="Terpenoid synthases"/>
    <property type="match status" value="1"/>
</dbReference>
<dbReference type="GO" id="GO:0010333">
    <property type="term" value="F:terpene synthase activity"/>
    <property type="evidence" value="ECO:0007669"/>
    <property type="project" value="InterPro"/>
</dbReference>
<dbReference type="EC" id="4.2.3.-" evidence="2"/>
<proteinExistence type="inferred from homology"/>
<evidence type="ECO:0000256" key="1">
    <source>
        <dbReference type="ARBA" id="ARBA00023239"/>
    </source>
</evidence>
<evidence type="ECO:0000256" key="3">
    <source>
        <dbReference type="SAM" id="MobiDB-lite"/>
    </source>
</evidence>
<dbReference type="PANTHER" id="PTHR35201:SF4">
    <property type="entry name" value="BETA-PINACENE SYNTHASE-RELATED"/>
    <property type="match status" value="1"/>
</dbReference>
<dbReference type="Proteomes" id="UP000501705">
    <property type="component" value="Chromosome"/>
</dbReference>
<organism evidence="4 5">
    <name type="scientific">Nocardia brasiliensis</name>
    <dbReference type="NCBI Taxonomy" id="37326"/>
    <lineage>
        <taxon>Bacteria</taxon>
        <taxon>Bacillati</taxon>
        <taxon>Actinomycetota</taxon>
        <taxon>Actinomycetes</taxon>
        <taxon>Mycobacteriales</taxon>
        <taxon>Nocardiaceae</taxon>
        <taxon>Nocardia</taxon>
    </lineage>
</organism>
<dbReference type="Gene3D" id="1.10.600.10">
    <property type="entry name" value="Farnesyl Diphosphate Synthase"/>
    <property type="match status" value="1"/>
</dbReference>
<dbReference type="InterPro" id="IPR034686">
    <property type="entry name" value="Terpene_cyclase-like_2"/>
</dbReference>
<dbReference type="GO" id="GO:0046872">
    <property type="term" value="F:metal ion binding"/>
    <property type="evidence" value="ECO:0007669"/>
    <property type="project" value="UniProtKB-KW"/>
</dbReference>
<comment type="similarity">
    <text evidence="2">Belongs to the terpene synthase family.</text>
</comment>
<dbReference type="AlphaFoldDB" id="A0A6G9XTQ1"/>
<sequence>MSTPLLPVVHGFTGIGTAAADVRRLLGIDPAVSKMGESGAEDFAAVSDGIDATAAVERMDGAGDQVAASESVHLDQSRRRLLRSAAPRSSDRSAVPDSQAGSYPSGPSGGTADDFSDRMRRAASLSNGRRGGLASSSHAPALPRSSDLVEFLEEVFTRERLTGSGAGGALDIPPIWCPLELFSYGDGLIFQLGSEEFFRKMGLGDDLLKSARSMCTGDLACMYGSKSDDEGVQLMSDWLMWALLFDDYYCDSGPYTRDPTAYNHAALNLMQYAIDPERGPIGDHVFDGLAAALADIMARVRARTPAEHAAMISMAHFRWALGASCGVSDRSGNYMRSLDEHMIARGPDGGGPPLVLLVETLDRTCLDFVTRNTPEVRAMTAATGLLFALSTDIPSYARECDEHSLESNVVGIIATENRCSRQEAIYRACALVEEITELFVTLKHKLAKDGTPALRDYLEHLSNMIRGTLEWQRRLPRYYASLDGAGQPISTGRLSDNAIHDVSPTRLFPHIAPPESIRWWWNYI</sequence>
<dbReference type="InterPro" id="IPR008949">
    <property type="entry name" value="Isoprenoid_synthase_dom_sf"/>
</dbReference>
<name>A0A6G9XTQ1_NOCBR</name>
<dbReference type="RefSeq" id="WP_167463423.1">
    <property type="nucleotide sequence ID" value="NZ_CP046171.1"/>
</dbReference>
<keyword evidence="1 2" id="KW-0456">Lyase</keyword>
<dbReference type="PANTHER" id="PTHR35201">
    <property type="entry name" value="TERPENE SYNTHASE"/>
    <property type="match status" value="1"/>
</dbReference>
<keyword evidence="2" id="KW-0479">Metal-binding</keyword>
<comment type="cofactor">
    <cofactor evidence="2">
        <name>Mg(2+)</name>
        <dbReference type="ChEBI" id="CHEBI:18420"/>
    </cofactor>
</comment>
<dbReference type="Pfam" id="PF19086">
    <property type="entry name" value="Terpene_syn_C_2"/>
    <property type="match status" value="1"/>
</dbReference>
<keyword evidence="2" id="KW-0460">Magnesium</keyword>
<feature type="region of interest" description="Disordered" evidence="3">
    <location>
        <begin position="68"/>
        <end position="115"/>
    </location>
</feature>